<feature type="region of interest" description="Disordered" evidence="1">
    <location>
        <begin position="155"/>
        <end position="178"/>
    </location>
</feature>
<dbReference type="Proteomes" id="UP000018817">
    <property type="component" value="Unassembled WGS sequence"/>
</dbReference>
<dbReference type="VEuPathDB" id="FungiDB:PPTG_01058"/>
<name>W2RJV2_PHYN3</name>
<evidence type="ECO:0000313" key="3">
    <source>
        <dbReference type="Proteomes" id="UP000018817"/>
    </source>
</evidence>
<evidence type="ECO:0000256" key="1">
    <source>
        <dbReference type="SAM" id="MobiDB-lite"/>
    </source>
</evidence>
<sequence>MAVRTTRGALGFTSSSLAKSYEGSVEAVNFLVERGFLADDLVAVLSALAFRLEVFLEDVAGFLAEDFVDSVAAGAALGTPSAAKQNHYRTLQADARLALDNVVNELIEVLDTRGHAVNPEMRAQLVPVLPLEGISVVGGRALLFAIDSGVEKSAEPLQLGGRESSRHGGSTRGGDSNWEGTLKWNAMKGINPGRVDARWDMCPTSGRRLEVHYGNWQTMERWLTWAGAAELREVAGTTNHWALVSSVVAGIIVWVVTTPLRNVSWAFLDSVVDSGRAIYFFVYTCGDRYLEAARNGNALALPPLECACSLISLAFLIPIAVL</sequence>
<accession>W2RJV2</accession>
<proteinExistence type="predicted"/>
<reference evidence="2 3" key="2">
    <citation type="submission" date="2013-11" db="EMBL/GenBank/DDBJ databases">
        <title>The Genome Sequence of Phytophthora parasitica INRA-310.</title>
        <authorList>
            <consortium name="The Broad Institute Genomics Platform"/>
            <person name="Russ C."/>
            <person name="Tyler B."/>
            <person name="Panabieres F."/>
            <person name="Shan W."/>
            <person name="Tripathy S."/>
            <person name="Grunwald N."/>
            <person name="Machado M."/>
            <person name="Johnson C.S."/>
            <person name="Arredondo F."/>
            <person name="Hong C."/>
            <person name="Coffey M."/>
            <person name="Young S.K."/>
            <person name="Zeng Q."/>
            <person name="Gargeya S."/>
            <person name="Fitzgerald M."/>
            <person name="Abouelleil A."/>
            <person name="Alvarado L."/>
            <person name="Chapman S.B."/>
            <person name="Gainer-Dewar J."/>
            <person name="Goldberg J."/>
            <person name="Griggs A."/>
            <person name="Gujja S."/>
            <person name="Hansen M."/>
            <person name="Howarth C."/>
            <person name="Imamovic A."/>
            <person name="Ireland A."/>
            <person name="Larimer J."/>
            <person name="McCowan C."/>
            <person name="Murphy C."/>
            <person name="Pearson M."/>
            <person name="Poon T.W."/>
            <person name="Priest M."/>
            <person name="Roberts A."/>
            <person name="Saif S."/>
            <person name="Shea T."/>
            <person name="Sykes S."/>
            <person name="Wortman J."/>
            <person name="Nusbaum C."/>
            <person name="Birren B."/>
        </authorList>
    </citation>
    <scope>NUCLEOTIDE SEQUENCE [LARGE SCALE GENOMIC DNA]</scope>
    <source>
        <strain evidence="2 3">INRA-310</strain>
    </source>
</reference>
<organism evidence="2 3">
    <name type="scientific">Phytophthora nicotianae (strain INRA-310)</name>
    <name type="common">Phytophthora parasitica</name>
    <dbReference type="NCBI Taxonomy" id="761204"/>
    <lineage>
        <taxon>Eukaryota</taxon>
        <taxon>Sar</taxon>
        <taxon>Stramenopiles</taxon>
        <taxon>Oomycota</taxon>
        <taxon>Peronosporomycetes</taxon>
        <taxon>Peronosporales</taxon>
        <taxon>Peronosporaceae</taxon>
        <taxon>Phytophthora</taxon>
    </lineage>
</organism>
<reference evidence="3" key="1">
    <citation type="submission" date="2011-12" db="EMBL/GenBank/DDBJ databases">
        <authorList>
            <consortium name="The Broad Institute Genome Sequencing Platform"/>
            <person name="Russ C."/>
            <person name="Tyler B."/>
            <person name="Panabieres F."/>
            <person name="Shan W."/>
            <person name="Tripathy S."/>
            <person name="Grunwald N."/>
            <person name="Machado M."/>
            <person name="Young S.K."/>
            <person name="Zeng Q."/>
            <person name="Gargeya S."/>
            <person name="Fitzgerald M."/>
            <person name="Haas B."/>
            <person name="Abouelleil A."/>
            <person name="Alvarado L."/>
            <person name="Arachchi H.M."/>
            <person name="Berlin A."/>
            <person name="Chapman S.B."/>
            <person name="Gearin G."/>
            <person name="Goldberg J."/>
            <person name="Griggs A."/>
            <person name="Gujja S."/>
            <person name="Hansen M."/>
            <person name="Heiman D."/>
            <person name="Howarth C."/>
            <person name="Larimer J."/>
            <person name="Lui A."/>
            <person name="MacDonald P.J.P."/>
            <person name="McCowen C."/>
            <person name="Montmayeur A."/>
            <person name="Murphy C."/>
            <person name="Neiman D."/>
            <person name="Pearson M."/>
            <person name="Priest M."/>
            <person name="Roberts A."/>
            <person name="Saif S."/>
            <person name="Shea T."/>
            <person name="Sisk P."/>
            <person name="Stolte C."/>
            <person name="Sykes S."/>
            <person name="Wortman J."/>
            <person name="Nusbaum C."/>
            <person name="Birren B."/>
        </authorList>
    </citation>
    <scope>NUCLEOTIDE SEQUENCE [LARGE SCALE GENOMIC DNA]</scope>
    <source>
        <strain evidence="3">INRA-310</strain>
    </source>
</reference>
<dbReference type="AlphaFoldDB" id="W2RJV2"/>
<gene>
    <name evidence="2" type="ORF">PPTG_01058</name>
</gene>
<dbReference type="OrthoDB" id="138517at2759"/>
<dbReference type="EMBL" id="KI669561">
    <property type="protein sequence ID" value="ETN24885.1"/>
    <property type="molecule type" value="Genomic_DNA"/>
</dbReference>
<dbReference type="GeneID" id="20171387"/>
<dbReference type="RefSeq" id="XP_008890900.1">
    <property type="nucleotide sequence ID" value="XM_008892652.1"/>
</dbReference>
<evidence type="ECO:0000313" key="2">
    <source>
        <dbReference type="EMBL" id="ETN24885.1"/>
    </source>
</evidence>
<protein>
    <submittedName>
        <fullName evidence="2">Uncharacterized protein</fullName>
    </submittedName>
</protein>